<dbReference type="CTD" id="8190"/>
<evidence type="ECO:0000259" key="4">
    <source>
        <dbReference type="PROSITE" id="PS50002"/>
    </source>
</evidence>
<dbReference type="GeneID" id="109517904"/>
<dbReference type="GeneTree" id="ENSGT00950000182767"/>
<dbReference type="PANTHER" id="PTHR47312">
    <property type="entry name" value="MELANOMA-DERIVED GROWTH REGULATORY PROTEIN"/>
    <property type="match status" value="1"/>
</dbReference>
<dbReference type="InterPro" id="IPR036028">
    <property type="entry name" value="SH3-like_dom_sf"/>
</dbReference>
<reference evidence="5" key="1">
    <citation type="submission" date="2025-08" db="UniProtKB">
        <authorList>
            <consortium name="Ensembl"/>
        </authorList>
    </citation>
    <scope>IDENTIFICATION</scope>
</reference>
<evidence type="ECO:0000313" key="6">
    <source>
        <dbReference type="Proteomes" id="UP000264820"/>
    </source>
</evidence>
<dbReference type="Ensembl" id="ENSHCOT00000023348.1">
    <property type="protein sequence ID" value="ENSHCOP00000027325.1"/>
    <property type="gene ID" value="ENSHCOG00000019036.1"/>
</dbReference>
<reference evidence="5" key="2">
    <citation type="submission" date="2025-09" db="UniProtKB">
        <authorList>
            <consortium name="Ensembl"/>
        </authorList>
    </citation>
    <scope>IDENTIFICATION</scope>
</reference>
<dbReference type="PROSITE" id="PS50002">
    <property type="entry name" value="SH3"/>
    <property type="match status" value="1"/>
</dbReference>
<keyword evidence="3" id="KW-0732">Signal</keyword>
<dbReference type="STRING" id="109280.ENSHCOP00000027325"/>
<keyword evidence="6" id="KW-1185">Reference proteome</keyword>
<evidence type="ECO:0000313" key="5">
    <source>
        <dbReference type="Ensembl" id="ENSHCOP00000027325.1"/>
    </source>
</evidence>
<evidence type="ECO:0000256" key="3">
    <source>
        <dbReference type="SAM" id="SignalP"/>
    </source>
</evidence>
<dbReference type="SMART" id="SM00326">
    <property type="entry name" value="SH3"/>
    <property type="match status" value="1"/>
</dbReference>
<dbReference type="InterPro" id="IPR001452">
    <property type="entry name" value="SH3_domain"/>
</dbReference>
<proteinExistence type="predicted"/>
<dbReference type="Gene3D" id="2.30.30.40">
    <property type="entry name" value="SH3 Domains"/>
    <property type="match status" value="1"/>
</dbReference>
<dbReference type="OrthoDB" id="6627676at2759"/>
<dbReference type="Pfam" id="PF07653">
    <property type="entry name" value="SH3_2"/>
    <property type="match status" value="1"/>
</dbReference>
<dbReference type="OMA" id="VVQENQY"/>
<dbReference type="KEGG" id="hcq:109517904"/>
<protein>
    <submittedName>
        <fullName evidence="5">MIA SH3 domain containing</fullName>
    </submittedName>
</protein>
<dbReference type="AlphaFoldDB" id="A0A3Q2Z8U4"/>
<feature type="chain" id="PRO_5018644214" evidence="3">
    <location>
        <begin position="21"/>
        <end position="128"/>
    </location>
</feature>
<feature type="signal peptide" evidence="3">
    <location>
        <begin position="1"/>
        <end position="20"/>
    </location>
</feature>
<dbReference type="RefSeq" id="XP_019728944.1">
    <property type="nucleotide sequence ID" value="XM_019873385.1"/>
</dbReference>
<dbReference type="SUPFAM" id="SSF50044">
    <property type="entry name" value="SH3-domain"/>
    <property type="match status" value="1"/>
</dbReference>
<organism evidence="5 6">
    <name type="scientific">Hippocampus comes</name>
    <name type="common">Tiger tail seahorse</name>
    <dbReference type="NCBI Taxonomy" id="109280"/>
    <lineage>
        <taxon>Eukaryota</taxon>
        <taxon>Metazoa</taxon>
        <taxon>Chordata</taxon>
        <taxon>Craniata</taxon>
        <taxon>Vertebrata</taxon>
        <taxon>Euteleostomi</taxon>
        <taxon>Actinopterygii</taxon>
        <taxon>Neopterygii</taxon>
        <taxon>Teleostei</taxon>
        <taxon>Neoteleostei</taxon>
        <taxon>Acanthomorphata</taxon>
        <taxon>Syngnathiaria</taxon>
        <taxon>Syngnathiformes</taxon>
        <taxon>Syngnathoidei</taxon>
        <taxon>Syngnathidae</taxon>
        <taxon>Hippocampus</taxon>
    </lineage>
</organism>
<name>A0A3Q2Z8U4_HIPCM</name>
<dbReference type="Proteomes" id="UP000264820">
    <property type="component" value="Unplaced"/>
</dbReference>
<accession>A0A3Q2Z8U4</accession>
<dbReference type="GO" id="GO:0030198">
    <property type="term" value="P:extracellular matrix organization"/>
    <property type="evidence" value="ECO:0007669"/>
    <property type="project" value="TreeGrafter"/>
</dbReference>
<dbReference type="InterPro" id="IPR043369">
    <property type="entry name" value="MIA"/>
</dbReference>
<evidence type="ECO:0000256" key="2">
    <source>
        <dbReference type="PROSITE-ProRule" id="PRU00192"/>
    </source>
</evidence>
<feature type="domain" description="SH3" evidence="4">
    <location>
        <begin position="40"/>
        <end position="110"/>
    </location>
</feature>
<dbReference type="PANTHER" id="PTHR47312:SF1">
    <property type="entry name" value="MELANOMA-DERIVED GROWTH REGULATORY PROTEIN"/>
    <property type="match status" value="1"/>
</dbReference>
<sequence length="128" mass="14529">MLCKFFLMISLWVLLPSSDAGRQMPKLSARKRCADSECSYAILIARAVQDYHPADCRFISIRQGQLVYVYAMLQDTGNLFWAGSVQDSYYGGQEARIGHFPSTVVEEVQALEPANTEVKTTKWDFYCN</sequence>
<keyword evidence="1 2" id="KW-0728">SH3 domain</keyword>
<evidence type="ECO:0000256" key="1">
    <source>
        <dbReference type="ARBA" id="ARBA00022443"/>
    </source>
</evidence>